<name>A0A645HDK9_9ZZZZ</name>
<dbReference type="AlphaFoldDB" id="A0A645HDK9"/>
<organism evidence="1">
    <name type="scientific">bioreactor metagenome</name>
    <dbReference type="NCBI Taxonomy" id="1076179"/>
    <lineage>
        <taxon>unclassified sequences</taxon>
        <taxon>metagenomes</taxon>
        <taxon>ecological metagenomes</taxon>
    </lineage>
</organism>
<protein>
    <submittedName>
        <fullName evidence="1">Uncharacterized protein</fullName>
    </submittedName>
</protein>
<evidence type="ECO:0000313" key="1">
    <source>
        <dbReference type="EMBL" id="MPN36616.1"/>
    </source>
</evidence>
<sequence>MCFENFDQAIVQRLTFFLVVRSYFGNQHEGLDGVFIANERFCKITVAFLEAEQEFFTVIFFVLLDFFCDEFETGQYIHHVRSIRFGDCCRQLARYDRFQGCAVGWQCTSRFFRAQQIIQHQ</sequence>
<gene>
    <name evidence="1" type="ORF">SDC9_184126</name>
</gene>
<accession>A0A645HDK9</accession>
<proteinExistence type="predicted"/>
<dbReference type="EMBL" id="VSSQ01090844">
    <property type="protein sequence ID" value="MPN36616.1"/>
    <property type="molecule type" value="Genomic_DNA"/>
</dbReference>
<comment type="caution">
    <text evidence="1">The sequence shown here is derived from an EMBL/GenBank/DDBJ whole genome shotgun (WGS) entry which is preliminary data.</text>
</comment>
<reference evidence="1" key="1">
    <citation type="submission" date="2019-08" db="EMBL/GenBank/DDBJ databases">
        <authorList>
            <person name="Kucharzyk K."/>
            <person name="Murdoch R.W."/>
            <person name="Higgins S."/>
            <person name="Loffler F."/>
        </authorList>
    </citation>
    <scope>NUCLEOTIDE SEQUENCE</scope>
</reference>